<evidence type="ECO:0000256" key="6">
    <source>
        <dbReference type="SAM" id="Phobius"/>
    </source>
</evidence>
<feature type="domain" description="NADH:quinone oxidoreductase/Mrp antiporter transmembrane" evidence="7">
    <location>
        <begin position="105"/>
        <end position="326"/>
    </location>
</feature>
<feature type="domain" description="NADH-Ubiquinone oxidoreductase (complex I) chain 5 N-terminal" evidence="8">
    <location>
        <begin position="51"/>
        <end position="88"/>
    </location>
</feature>
<evidence type="ECO:0000256" key="5">
    <source>
        <dbReference type="RuleBase" id="RU000320"/>
    </source>
</evidence>
<keyword evidence="4 6" id="KW-0472">Membrane</keyword>
<evidence type="ECO:0000256" key="3">
    <source>
        <dbReference type="ARBA" id="ARBA00022989"/>
    </source>
</evidence>
<comment type="subcellular location">
    <subcellularLocation>
        <location evidence="1">Endomembrane system</location>
        <topology evidence="1">Multi-pass membrane protein</topology>
    </subcellularLocation>
    <subcellularLocation>
        <location evidence="5">Membrane</location>
        <topology evidence="5">Multi-pass membrane protein</topology>
    </subcellularLocation>
</comment>
<dbReference type="EMBL" id="JAALLT010000001">
    <property type="protein sequence ID" value="NGP75071.1"/>
    <property type="molecule type" value="Genomic_DNA"/>
</dbReference>
<evidence type="ECO:0000259" key="7">
    <source>
        <dbReference type="Pfam" id="PF00361"/>
    </source>
</evidence>
<evidence type="ECO:0000256" key="4">
    <source>
        <dbReference type="ARBA" id="ARBA00023136"/>
    </source>
</evidence>
<feature type="transmembrane region" description="Helical" evidence="6">
    <location>
        <begin position="434"/>
        <end position="452"/>
    </location>
</feature>
<dbReference type="InterPro" id="IPR001750">
    <property type="entry name" value="ND/Mrp_TM"/>
</dbReference>
<evidence type="ECO:0000256" key="1">
    <source>
        <dbReference type="ARBA" id="ARBA00004127"/>
    </source>
</evidence>
<gene>
    <name evidence="9" type="ORF">G3570_00385</name>
</gene>
<feature type="transmembrane region" description="Helical" evidence="6">
    <location>
        <begin position="397"/>
        <end position="422"/>
    </location>
</feature>
<keyword evidence="3 6" id="KW-1133">Transmembrane helix</keyword>
<sequence length="480" mass="52170">MNIRPTENITHKNRSFSKVIISIIWALFLLFLTATGISFFMPVSWSVEGILVVDQLSLLMGTVLTLFSGIVISYSSRYLAGHAKLSRFLLNCLMFTAAGFLMVISDHVLLFTIAWLGMGLCMSELIGGYTHVLEGAASRKNARKYFLLSTSLLAGGFGLLGIQTGTWTITGIISAIETASGGHWMLQAAVLLLILAAFIQSALFPFQRWLMSSMTAPTPASALMHAGFVNAGAILLTRTAPLLFVTDLLWLLVIAGGIGALIGKFSKFVQANIKQKLACSTTAQMGFMLLQCGLGFFSAAITHLILHGFYKAYLFLSSGSGVSQETPYASDNEQWRAWQLPVTIASGLAGGFLFAYTTGKGLELNSGLFLTLVIVLTVIHGAQDWMKQAALSAKIKLIMLPVVIVPALLAYALFFDAISLLLAGMPMAETPLPVTWDQITIGIIYLVTFLIIELKLYRKSRRLYVSLLNISQPKSNTILQ</sequence>
<dbReference type="PANTHER" id="PTHR42829">
    <property type="entry name" value="NADH-UBIQUINONE OXIDOREDUCTASE CHAIN 5"/>
    <property type="match status" value="1"/>
</dbReference>
<keyword evidence="2 5" id="KW-0812">Transmembrane</keyword>
<feature type="transmembrane region" description="Helical" evidence="6">
    <location>
        <begin position="184"/>
        <end position="206"/>
    </location>
</feature>
<accession>A0A6M1SI86</accession>
<feature type="transmembrane region" description="Helical" evidence="6">
    <location>
        <begin position="248"/>
        <end position="266"/>
    </location>
</feature>
<evidence type="ECO:0000313" key="9">
    <source>
        <dbReference type="EMBL" id="NGP75071.1"/>
    </source>
</evidence>
<feature type="transmembrane region" description="Helical" evidence="6">
    <location>
        <begin position="110"/>
        <end position="133"/>
    </location>
</feature>
<dbReference type="AlphaFoldDB" id="A0A6M1SI86"/>
<feature type="transmembrane region" description="Helical" evidence="6">
    <location>
        <begin position="145"/>
        <end position="164"/>
    </location>
</feature>
<protein>
    <recommendedName>
        <fullName evidence="11">NAD(P)H-quinone oxidoreductase subunit 5</fullName>
    </recommendedName>
</protein>
<evidence type="ECO:0000313" key="10">
    <source>
        <dbReference type="Proteomes" id="UP000473278"/>
    </source>
</evidence>
<evidence type="ECO:0008006" key="11">
    <source>
        <dbReference type="Google" id="ProtNLM"/>
    </source>
</evidence>
<proteinExistence type="predicted"/>
<evidence type="ECO:0000259" key="8">
    <source>
        <dbReference type="Pfam" id="PF00662"/>
    </source>
</evidence>
<feature type="transmembrane region" description="Helical" evidence="6">
    <location>
        <begin position="287"/>
        <end position="310"/>
    </location>
</feature>
<dbReference type="GO" id="GO:0012505">
    <property type="term" value="C:endomembrane system"/>
    <property type="evidence" value="ECO:0007669"/>
    <property type="project" value="UniProtKB-SubCell"/>
</dbReference>
<dbReference type="RefSeq" id="WP_165138059.1">
    <property type="nucleotide sequence ID" value="NZ_JAALLT010000001.1"/>
</dbReference>
<dbReference type="PRINTS" id="PR01434">
    <property type="entry name" value="NADHDHGNASE5"/>
</dbReference>
<reference evidence="9 10" key="1">
    <citation type="submission" date="2020-02" db="EMBL/GenBank/DDBJ databases">
        <title>Balneolaceae bacterium YR4-1, complete genome.</title>
        <authorList>
            <person name="Li Y."/>
            <person name="Wu S."/>
        </authorList>
    </citation>
    <scope>NUCLEOTIDE SEQUENCE [LARGE SCALE GENOMIC DNA]</scope>
    <source>
        <strain evidence="9 10">YR4-1</strain>
    </source>
</reference>
<feature type="transmembrane region" description="Helical" evidence="6">
    <location>
        <begin position="88"/>
        <end position="104"/>
    </location>
</feature>
<feature type="transmembrane region" description="Helical" evidence="6">
    <location>
        <begin position="20"/>
        <end position="43"/>
    </location>
</feature>
<comment type="caution">
    <text evidence="9">The sequence shown here is derived from an EMBL/GenBank/DDBJ whole genome shotgun (WGS) entry which is preliminary data.</text>
</comment>
<dbReference type="InterPro" id="IPR001516">
    <property type="entry name" value="Proton_antipo_N"/>
</dbReference>
<dbReference type="Pfam" id="PF00662">
    <property type="entry name" value="Proton_antipo_N"/>
    <property type="match status" value="1"/>
</dbReference>
<dbReference type="Pfam" id="PF00361">
    <property type="entry name" value="Proton_antipo_M"/>
    <property type="match status" value="1"/>
</dbReference>
<dbReference type="GO" id="GO:0042773">
    <property type="term" value="P:ATP synthesis coupled electron transport"/>
    <property type="evidence" value="ECO:0007669"/>
    <property type="project" value="InterPro"/>
</dbReference>
<organism evidence="9 10">
    <name type="scientific">Halalkalibaculum roseum</name>
    <dbReference type="NCBI Taxonomy" id="2709311"/>
    <lineage>
        <taxon>Bacteria</taxon>
        <taxon>Pseudomonadati</taxon>
        <taxon>Balneolota</taxon>
        <taxon>Balneolia</taxon>
        <taxon>Balneolales</taxon>
        <taxon>Balneolaceae</taxon>
        <taxon>Halalkalibaculum</taxon>
    </lineage>
</organism>
<dbReference type="GO" id="GO:0015990">
    <property type="term" value="P:electron transport coupled proton transport"/>
    <property type="evidence" value="ECO:0007669"/>
    <property type="project" value="TreeGrafter"/>
</dbReference>
<dbReference type="GO" id="GO:0003954">
    <property type="term" value="F:NADH dehydrogenase activity"/>
    <property type="evidence" value="ECO:0007669"/>
    <property type="project" value="TreeGrafter"/>
</dbReference>
<dbReference type="GO" id="GO:0008137">
    <property type="term" value="F:NADH dehydrogenase (ubiquinone) activity"/>
    <property type="evidence" value="ECO:0007669"/>
    <property type="project" value="InterPro"/>
</dbReference>
<keyword evidence="10" id="KW-1185">Reference proteome</keyword>
<name>A0A6M1SI86_9BACT</name>
<dbReference type="PANTHER" id="PTHR42829:SF1">
    <property type="entry name" value="INORGANIC CARBON TRANSPORTER SUBUNIT DABB-RELATED"/>
    <property type="match status" value="1"/>
</dbReference>
<dbReference type="Proteomes" id="UP000473278">
    <property type="component" value="Unassembled WGS sequence"/>
</dbReference>
<dbReference type="GO" id="GO:0016020">
    <property type="term" value="C:membrane"/>
    <property type="evidence" value="ECO:0007669"/>
    <property type="project" value="UniProtKB-SubCell"/>
</dbReference>
<feature type="transmembrane region" description="Helical" evidence="6">
    <location>
        <begin position="55"/>
        <end position="76"/>
    </location>
</feature>
<evidence type="ECO:0000256" key="2">
    <source>
        <dbReference type="ARBA" id="ARBA00022692"/>
    </source>
</evidence>
<dbReference type="InterPro" id="IPR003945">
    <property type="entry name" value="NU5C-like"/>
</dbReference>